<dbReference type="Gene3D" id="1.20.120.530">
    <property type="entry name" value="GntR ligand-binding domain-like"/>
    <property type="match status" value="1"/>
</dbReference>
<protein>
    <submittedName>
        <fullName evidence="5">Transcriptional regulator, GntR family</fullName>
    </submittedName>
</protein>
<dbReference type="EMBL" id="FNCY01000004">
    <property type="protein sequence ID" value="SDH21912.1"/>
    <property type="molecule type" value="Genomic_DNA"/>
</dbReference>
<reference evidence="5 6" key="1">
    <citation type="submission" date="2016-10" db="EMBL/GenBank/DDBJ databases">
        <authorList>
            <person name="de Groot N.N."/>
        </authorList>
    </citation>
    <scope>NUCLEOTIDE SEQUENCE [LARGE SCALE GENOMIC DNA]</scope>
    <source>
        <strain evidence="5 6">DSM 5885</strain>
    </source>
</reference>
<keyword evidence="3" id="KW-0804">Transcription</keyword>
<keyword evidence="1" id="KW-0805">Transcription regulation</keyword>
<dbReference type="CDD" id="cd07377">
    <property type="entry name" value="WHTH_GntR"/>
    <property type="match status" value="1"/>
</dbReference>
<dbReference type="InterPro" id="IPR036390">
    <property type="entry name" value="WH_DNA-bd_sf"/>
</dbReference>
<feature type="domain" description="HTH gntR-type" evidence="4">
    <location>
        <begin position="8"/>
        <end position="75"/>
    </location>
</feature>
<accession>A0A1G8ALK6</accession>
<dbReference type="RefSeq" id="WP_091935953.1">
    <property type="nucleotide sequence ID" value="NZ_FNCY01000004.1"/>
</dbReference>
<dbReference type="AlphaFoldDB" id="A0A1G8ALK6"/>
<dbReference type="OrthoDB" id="5343379at2"/>
<keyword evidence="6" id="KW-1185">Reference proteome</keyword>
<evidence type="ECO:0000256" key="3">
    <source>
        <dbReference type="ARBA" id="ARBA00023163"/>
    </source>
</evidence>
<dbReference type="PANTHER" id="PTHR43537:SF49">
    <property type="entry name" value="TRANSCRIPTIONAL REGULATORY PROTEIN"/>
    <property type="match status" value="1"/>
</dbReference>
<dbReference type="GO" id="GO:0003700">
    <property type="term" value="F:DNA-binding transcription factor activity"/>
    <property type="evidence" value="ECO:0007669"/>
    <property type="project" value="InterPro"/>
</dbReference>
<dbReference type="InterPro" id="IPR000524">
    <property type="entry name" value="Tscrpt_reg_HTH_GntR"/>
</dbReference>
<sequence length="223" mass="24603">MDCKRQCDSVAGRIADAIEENIITGVFHPGARLDEISLAKDFGVSRTPIREALLKLDALGMIRLTPRRGASVTVTPPDMVYEMFEVMAGLESMCARLAARRHNDGDRARIAAALEECAAARDSADSESYSRANENFHQAVYLASHNRVLIEHTRSLSRRLTPYRKILLKMRGHLQKSVDGHCLIADALCAGEGDLAAERIRQHVLLQGETFSDWLASLSGMAE</sequence>
<proteinExistence type="predicted"/>
<dbReference type="GO" id="GO:0003677">
    <property type="term" value="F:DNA binding"/>
    <property type="evidence" value="ECO:0007669"/>
    <property type="project" value="UniProtKB-KW"/>
</dbReference>
<evidence type="ECO:0000313" key="6">
    <source>
        <dbReference type="Proteomes" id="UP000198607"/>
    </source>
</evidence>
<dbReference type="PANTHER" id="PTHR43537">
    <property type="entry name" value="TRANSCRIPTIONAL REGULATOR, GNTR FAMILY"/>
    <property type="match status" value="1"/>
</dbReference>
<dbReference type="PROSITE" id="PS50949">
    <property type="entry name" value="HTH_GNTR"/>
    <property type="match status" value="1"/>
</dbReference>
<dbReference type="SMART" id="SM00345">
    <property type="entry name" value="HTH_GNTR"/>
    <property type="match status" value="1"/>
</dbReference>
<evidence type="ECO:0000313" key="5">
    <source>
        <dbReference type="EMBL" id="SDH21912.1"/>
    </source>
</evidence>
<dbReference type="InterPro" id="IPR011711">
    <property type="entry name" value="GntR_C"/>
</dbReference>
<dbReference type="Pfam" id="PF07729">
    <property type="entry name" value="FCD"/>
    <property type="match status" value="1"/>
</dbReference>
<dbReference type="STRING" id="83767.SAMN05660652_01429"/>
<evidence type="ECO:0000259" key="4">
    <source>
        <dbReference type="PROSITE" id="PS50949"/>
    </source>
</evidence>
<organism evidence="5 6">
    <name type="scientific">Propionivibrio dicarboxylicus</name>
    <dbReference type="NCBI Taxonomy" id="83767"/>
    <lineage>
        <taxon>Bacteria</taxon>
        <taxon>Pseudomonadati</taxon>
        <taxon>Pseudomonadota</taxon>
        <taxon>Betaproteobacteria</taxon>
        <taxon>Rhodocyclales</taxon>
        <taxon>Rhodocyclaceae</taxon>
        <taxon>Propionivibrio</taxon>
    </lineage>
</organism>
<dbReference type="SMART" id="SM00895">
    <property type="entry name" value="FCD"/>
    <property type="match status" value="1"/>
</dbReference>
<dbReference type="Pfam" id="PF00392">
    <property type="entry name" value="GntR"/>
    <property type="match status" value="1"/>
</dbReference>
<dbReference type="SUPFAM" id="SSF48008">
    <property type="entry name" value="GntR ligand-binding domain-like"/>
    <property type="match status" value="1"/>
</dbReference>
<dbReference type="Proteomes" id="UP000198607">
    <property type="component" value="Unassembled WGS sequence"/>
</dbReference>
<dbReference type="Gene3D" id="1.10.10.10">
    <property type="entry name" value="Winged helix-like DNA-binding domain superfamily/Winged helix DNA-binding domain"/>
    <property type="match status" value="1"/>
</dbReference>
<evidence type="ECO:0000256" key="2">
    <source>
        <dbReference type="ARBA" id="ARBA00023125"/>
    </source>
</evidence>
<dbReference type="SUPFAM" id="SSF46785">
    <property type="entry name" value="Winged helix' DNA-binding domain"/>
    <property type="match status" value="1"/>
</dbReference>
<dbReference type="InterPro" id="IPR036388">
    <property type="entry name" value="WH-like_DNA-bd_sf"/>
</dbReference>
<name>A0A1G8ALK6_9RHOO</name>
<evidence type="ECO:0000256" key="1">
    <source>
        <dbReference type="ARBA" id="ARBA00023015"/>
    </source>
</evidence>
<keyword evidence="2" id="KW-0238">DNA-binding</keyword>
<dbReference type="InterPro" id="IPR008920">
    <property type="entry name" value="TF_FadR/GntR_C"/>
</dbReference>
<gene>
    <name evidence="5" type="ORF">SAMN05660652_01429</name>
</gene>